<reference evidence="1 2" key="1">
    <citation type="submission" date="2015-07" db="EMBL/GenBank/DDBJ databases">
        <authorList>
            <person name="Ju K.-S."/>
            <person name="Doroghazi J.R."/>
            <person name="Metcalf W.W."/>
        </authorList>
    </citation>
    <scope>NUCLEOTIDE SEQUENCE [LARGE SCALE GENOMIC DNA]</scope>
    <source>
        <strain evidence="1 2">NRRL B-3589</strain>
    </source>
</reference>
<dbReference type="Proteomes" id="UP000037020">
    <property type="component" value="Unassembled WGS sequence"/>
</dbReference>
<dbReference type="EMBL" id="LGUT01004838">
    <property type="protein sequence ID" value="KOG31549.1"/>
    <property type="molecule type" value="Genomic_DNA"/>
</dbReference>
<evidence type="ECO:0000313" key="2">
    <source>
        <dbReference type="Proteomes" id="UP000037020"/>
    </source>
</evidence>
<protein>
    <submittedName>
        <fullName evidence="1">Uncharacterized protein</fullName>
    </submittedName>
</protein>
<evidence type="ECO:0000313" key="1">
    <source>
        <dbReference type="EMBL" id="KOG31549.1"/>
    </source>
</evidence>
<sequence length="111" mass="12111">MAKTPPQQPVTVPLTLDQELCELALIGAPRSFAVVQEWDTDTEDPDGEVVAWGLAHEDGRVHVVSTGGRTQYRLNSPEQAVCWFGREPGVTARIVWFAPPANPAFERGEAA</sequence>
<gene>
    <name evidence="1" type="ORF">ADK38_48025</name>
</gene>
<accession>A0ABR5IQM7</accession>
<comment type="caution">
    <text evidence="1">The sequence shown here is derived from an EMBL/GenBank/DDBJ whole genome shotgun (WGS) entry which is preliminary data.</text>
</comment>
<dbReference type="RefSeq" id="WP_030883897.1">
    <property type="nucleotide sequence ID" value="NZ_JBIRHZ010000004.1"/>
</dbReference>
<proteinExistence type="predicted"/>
<keyword evidence="2" id="KW-1185">Reference proteome</keyword>
<name>A0ABR5IQM7_9ACTN</name>
<organism evidence="1 2">
    <name type="scientific">Streptomyces varsoviensis</name>
    <dbReference type="NCBI Taxonomy" id="67373"/>
    <lineage>
        <taxon>Bacteria</taxon>
        <taxon>Bacillati</taxon>
        <taxon>Actinomycetota</taxon>
        <taxon>Actinomycetes</taxon>
        <taxon>Kitasatosporales</taxon>
        <taxon>Streptomycetaceae</taxon>
        <taxon>Streptomyces</taxon>
    </lineage>
</organism>